<feature type="region of interest" description="Disordered" evidence="1">
    <location>
        <begin position="294"/>
        <end position="320"/>
    </location>
</feature>
<dbReference type="AlphaFoldDB" id="A0A5C3LH98"/>
<dbReference type="EMBL" id="ML213685">
    <property type="protein sequence ID" value="TFK32150.1"/>
    <property type="molecule type" value="Genomic_DNA"/>
</dbReference>
<organism evidence="2 3">
    <name type="scientific">Crucibulum laeve</name>
    <dbReference type="NCBI Taxonomy" id="68775"/>
    <lineage>
        <taxon>Eukaryota</taxon>
        <taxon>Fungi</taxon>
        <taxon>Dikarya</taxon>
        <taxon>Basidiomycota</taxon>
        <taxon>Agaricomycotina</taxon>
        <taxon>Agaricomycetes</taxon>
        <taxon>Agaricomycetidae</taxon>
        <taxon>Agaricales</taxon>
        <taxon>Agaricineae</taxon>
        <taxon>Nidulariaceae</taxon>
        <taxon>Crucibulum</taxon>
    </lineage>
</organism>
<dbReference type="Proteomes" id="UP000308652">
    <property type="component" value="Unassembled WGS sequence"/>
</dbReference>
<proteinExistence type="predicted"/>
<sequence length="778" mass="84573">MFRCQTRSLHHPQAVYTIETLGECLCAVNCDRKFVDPPLVNGSKHLPGLPSPLRQYQPKSTSSAVSVPTSYGIPPPSALPSFTLPPTPPITTSLLPTLSLERRVCCLCAGLIYPPLPPRAQTNGEVSDFDSGCCAVLPRRLNISSAWPISKNILPNTYSTIFASPGAPDGALTSTAGAMLRAGKGAKAGELKGRDAKATVEKEIPRARSLNLHHQMQEHTWRPSFEGSEQDIDVACSPWRSVSGFPKPSKTPTSLNPSTALDDGYKLTNFLSLRRFFDKMLDFAHHCERERLHASPYRRQKQQPRRPRARDTLQDSTLTSPAGAPAIALGACYILPYLDSSYLNGAAINTPPSTPPIASYMPTFVSSSSSRNGWSSRQQLYPLTLSPTHPTEADASPVRNQPTLTQLDIGVRLTNVEKSGILKSSTIGPDIQPRLLDDRSCRRCCLLLWWRKWSLSKSSTSTNDVHSTPPRLLPAPPPKKEKEKFVKDVARLLRLPANAKAGLSSLSSSSMDAGPSSSTSHSPSVAITSFVSNENTSEPLTPSAVVATTPNQRRTYSSGTSCPPSASVTVLRARCTSNTRTRSMSRVKAQRAAVRYQSMEMDHDGSGDTSNSSANRGNNNLRPPPIPAPPSAFLCTAPLRYLRRRPDWSLIFFDDLNDPSDSTIMHVNNTTTLLVSIQTLLTASMTTDPGSSSPLAYRLTLLAPPTTSILSANLVPPDTFIASHASGDAMLVESPSPHRRRRTGSDAGSPRSDQEYPLQAVEKDQQRSSFNYANKDDK</sequence>
<reference evidence="2 3" key="1">
    <citation type="journal article" date="2019" name="Nat. Ecol. Evol.">
        <title>Megaphylogeny resolves global patterns of mushroom evolution.</title>
        <authorList>
            <person name="Varga T."/>
            <person name="Krizsan K."/>
            <person name="Foldi C."/>
            <person name="Dima B."/>
            <person name="Sanchez-Garcia M."/>
            <person name="Sanchez-Ramirez S."/>
            <person name="Szollosi G.J."/>
            <person name="Szarkandi J.G."/>
            <person name="Papp V."/>
            <person name="Albert L."/>
            <person name="Andreopoulos W."/>
            <person name="Angelini C."/>
            <person name="Antonin V."/>
            <person name="Barry K.W."/>
            <person name="Bougher N.L."/>
            <person name="Buchanan P."/>
            <person name="Buyck B."/>
            <person name="Bense V."/>
            <person name="Catcheside P."/>
            <person name="Chovatia M."/>
            <person name="Cooper J."/>
            <person name="Damon W."/>
            <person name="Desjardin D."/>
            <person name="Finy P."/>
            <person name="Geml J."/>
            <person name="Haridas S."/>
            <person name="Hughes K."/>
            <person name="Justo A."/>
            <person name="Karasinski D."/>
            <person name="Kautmanova I."/>
            <person name="Kiss B."/>
            <person name="Kocsube S."/>
            <person name="Kotiranta H."/>
            <person name="LaButti K.M."/>
            <person name="Lechner B.E."/>
            <person name="Liimatainen K."/>
            <person name="Lipzen A."/>
            <person name="Lukacs Z."/>
            <person name="Mihaltcheva S."/>
            <person name="Morgado L.N."/>
            <person name="Niskanen T."/>
            <person name="Noordeloos M.E."/>
            <person name="Ohm R.A."/>
            <person name="Ortiz-Santana B."/>
            <person name="Ovrebo C."/>
            <person name="Racz N."/>
            <person name="Riley R."/>
            <person name="Savchenko A."/>
            <person name="Shiryaev A."/>
            <person name="Soop K."/>
            <person name="Spirin V."/>
            <person name="Szebenyi C."/>
            <person name="Tomsovsky M."/>
            <person name="Tulloss R.E."/>
            <person name="Uehling J."/>
            <person name="Grigoriev I.V."/>
            <person name="Vagvolgyi C."/>
            <person name="Papp T."/>
            <person name="Martin F.M."/>
            <person name="Miettinen O."/>
            <person name="Hibbett D.S."/>
            <person name="Nagy L.G."/>
        </authorList>
    </citation>
    <scope>NUCLEOTIDE SEQUENCE [LARGE SCALE GENOMIC DNA]</scope>
    <source>
        <strain evidence="2 3">CBS 166.37</strain>
    </source>
</reference>
<keyword evidence="3" id="KW-1185">Reference proteome</keyword>
<evidence type="ECO:0000256" key="1">
    <source>
        <dbReference type="SAM" id="MobiDB-lite"/>
    </source>
</evidence>
<accession>A0A5C3LH98</accession>
<name>A0A5C3LH98_9AGAR</name>
<feature type="compositionally biased region" description="Low complexity" evidence="1">
    <location>
        <begin position="504"/>
        <end position="524"/>
    </location>
</feature>
<feature type="region of interest" description="Disordered" evidence="1">
    <location>
        <begin position="458"/>
        <end position="482"/>
    </location>
</feature>
<gene>
    <name evidence="2" type="ORF">BDQ12DRAFT_728939</name>
</gene>
<feature type="compositionally biased region" description="Polar residues" evidence="1">
    <location>
        <begin position="607"/>
        <end position="621"/>
    </location>
</feature>
<feature type="region of interest" description="Disordered" evidence="1">
    <location>
        <begin position="731"/>
        <end position="778"/>
    </location>
</feature>
<feature type="region of interest" description="Disordered" evidence="1">
    <location>
        <begin position="503"/>
        <end position="567"/>
    </location>
</feature>
<evidence type="ECO:0000313" key="2">
    <source>
        <dbReference type="EMBL" id="TFK32150.1"/>
    </source>
</evidence>
<feature type="compositionally biased region" description="Basic residues" evidence="1">
    <location>
        <begin position="296"/>
        <end position="308"/>
    </location>
</feature>
<feature type="region of interest" description="Disordered" evidence="1">
    <location>
        <begin position="600"/>
        <end position="629"/>
    </location>
</feature>
<protein>
    <submittedName>
        <fullName evidence="2">Uncharacterized protein</fullName>
    </submittedName>
</protein>
<evidence type="ECO:0000313" key="3">
    <source>
        <dbReference type="Proteomes" id="UP000308652"/>
    </source>
</evidence>
<feature type="compositionally biased region" description="Polar residues" evidence="1">
    <location>
        <begin position="525"/>
        <end position="567"/>
    </location>
</feature>